<dbReference type="AlphaFoldDB" id="A0A4Y2CIU6"/>
<gene>
    <name evidence="2" type="ORF">AVEN_231320_1</name>
</gene>
<organism evidence="2 3">
    <name type="scientific">Araneus ventricosus</name>
    <name type="common">Orbweaver spider</name>
    <name type="synonym">Epeira ventricosa</name>
    <dbReference type="NCBI Taxonomy" id="182803"/>
    <lineage>
        <taxon>Eukaryota</taxon>
        <taxon>Metazoa</taxon>
        <taxon>Ecdysozoa</taxon>
        <taxon>Arthropoda</taxon>
        <taxon>Chelicerata</taxon>
        <taxon>Arachnida</taxon>
        <taxon>Araneae</taxon>
        <taxon>Araneomorphae</taxon>
        <taxon>Entelegynae</taxon>
        <taxon>Araneoidea</taxon>
        <taxon>Araneidae</taxon>
        <taxon>Araneus</taxon>
    </lineage>
</organism>
<sequence>MTPELAPLLQASASHQQENVWTHIKNELQGTSSPPPGIGTTVRILVLGHPSAVEGQTMSPCPSFDRKGPSKEGDGPAVTVKTVRGAKFGR</sequence>
<protein>
    <submittedName>
        <fullName evidence="2">Uncharacterized protein</fullName>
    </submittedName>
</protein>
<feature type="region of interest" description="Disordered" evidence="1">
    <location>
        <begin position="53"/>
        <end position="90"/>
    </location>
</feature>
<evidence type="ECO:0000313" key="3">
    <source>
        <dbReference type="Proteomes" id="UP000499080"/>
    </source>
</evidence>
<accession>A0A4Y2CIU6</accession>
<feature type="compositionally biased region" description="Basic and acidic residues" evidence="1">
    <location>
        <begin position="64"/>
        <end position="74"/>
    </location>
</feature>
<reference evidence="2 3" key="1">
    <citation type="journal article" date="2019" name="Sci. Rep.">
        <title>Orb-weaving spider Araneus ventricosus genome elucidates the spidroin gene catalogue.</title>
        <authorList>
            <person name="Kono N."/>
            <person name="Nakamura H."/>
            <person name="Ohtoshi R."/>
            <person name="Moran D.A.P."/>
            <person name="Shinohara A."/>
            <person name="Yoshida Y."/>
            <person name="Fujiwara M."/>
            <person name="Mori M."/>
            <person name="Tomita M."/>
            <person name="Arakawa K."/>
        </authorList>
    </citation>
    <scope>NUCLEOTIDE SEQUENCE [LARGE SCALE GENOMIC DNA]</scope>
</reference>
<keyword evidence="3" id="KW-1185">Reference proteome</keyword>
<proteinExistence type="predicted"/>
<evidence type="ECO:0000256" key="1">
    <source>
        <dbReference type="SAM" id="MobiDB-lite"/>
    </source>
</evidence>
<name>A0A4Y2CIU6_ARAVE</name>
<evidence type="ECO:0000313" key="2">
    <source>
        <dbReference type="EMBL" id="GBM03854.1"/>
    </source>
</evidence>
<dbReference type="EMBL" id="BGPR01000195">
    <property type="protein sequence ID" value="GBM03854.1"/>
    <property type="molecule type" value="Genomic_DNA"/>
</dbReference>
<comment type="caution">
    <text evidence="2">The sequence shown here is derived from an EMBL/GenBank/DDBJ whole genome shotgun (WGS) entry which is preliminary data.</text>
</comment>
<dbReference type="Proteomes" id="UP000499080">
    <property type="component" value="Unassembled WGS sequence"/>
</dbReference>